<dbReference type="CDD" id="cd06261">
    <property type="entry name" value="TM_PBP2"/>
    <property type="match status" value="1"/>
</dbReference>
<evidence type="ECO:0000256" key="6">
    <source>
        <dbReference type="ARBA" id="ARBA00022989"/>
    </source>
</evidence>
<evidence type="ECO:0000256" key="4">
    <source>
        <dbReference type="ARBA" id="ARBA00022475"/>
    </source>
</evidence>
<evidence type="ECO:0000256" key="9">
    <source>
        <dbReference type="RuleBase" id="RU363032"/>
    </source>
</evidence>
<feature type="domain" description="ABC transmembrane type-1" evidence="10">
    <location>
        <begin position="80"/>
        <end position="269"/>
    </location>
</feature>
<comment type="subcellular location">
    <subcellularLocation>
        <location evidence="1 9">Cell membrane</location>
        <topology evidence="1 9">Multi-pass membrane protein</topology>
    </subcellularLocation>
</comment>
<gene>
    <name evidence="11" type="ORF">DKP76_04330</name>
</gene>
<accession>A0A316J8R1</accession>
<proteinExistence type="inferred from homology"/>
<dbReference type="Proteomes" id="UP000245865">
    <property type="component" value="Unassembled WGS sequence"/>
</dbReference>
<keyword evidence="5 9" id="KW-0812">Transmembrane</keyword>
<dbReference type="Pfam" id="PF00528">
    <property type="entry name" value="BPD_transp_1"/>
    <property type="match status" value="1"/>
</dbReference>
<evidence type="ECO:0000256" key="1">
    <source>
        <dbReference type="ARBA" id="ARBA00004651"/>
    </source>
</evidence>
<dbReference type="Gene3D" id="1.10.3720.10">
    <property type="entry name" value="MetI-like"/>
    <property type="match status" value="1"/>
</dbReference>
<keyword evidence="7 9" id="KW-0472">Membrane</keyword>
<dbReference type="InterPro" id="IPR025966">
    <property type="entry name" value="OppC_N"/>
</dbReference>
<dbReference type="PROSITE" id="PS50928">
    <property type="entry name" value="ABC_TM1"/>
    <property type="match status" value="1"/>
</dbReference>
<dbReference type="InterPro" id="IPR050366">
    <property type="entry name" value="BP-dependent_transpt_permease"/>
</dbReference>
<sequence length="284" mass="30341">MIHLLGHNSLAGRFLHHKTALAGLTICVTVFLAVVIGPLILPYGPEDMDFMATLAPPSLLHPFGTDSFGRDVLVRVLAGGQVSLMISFVAILLATVVGGGMGLTAAYHGGWTDVILMRVADLLFAFPSFIFALLLMILFGFSTFNIILAISLVYLPIFARIARNSTLLVRDDPFVQAARLMGRRPTEIMLTQILPNISAPLLVQASAGMAFAIILEAGLSFIGLGVQPPTPSLGGIMSDGREYFSRAPWVLSMSGLAISAALLGLNLLGDGLRDLSDPRLRERS</sequence>
<dbReference type="InterPro" id="IPR035906">
    <property type="entry name" value="MetI-like_sf"/>
</dbReference>
<evidence type="ECO:0000259" key="10">
    <source>
        <dbReference type="PROSITE" id="PS50928"/>
    </source>
</evidence>
<comment type="similarity">
    <text evidence="2 9">Belongs to the binding-protein-dependent transport system permease family.</text>
</comment>
<name>A0A316J8R1_9HYPH</name>
<feature type="transmembrane region" description="Helical" evidence="9">
    <location>
        <begin position="246"/>
        <end position="269"/>
    </location>
</feature>
<dbReference type="GO" id="GO:0055085">
    <property type="term" value="P:transmembrane transport"/>
    <property type="evidence" value="ECO:0007669"/>
    <property type="project" value="InterPro"/>
</dbReference>
<dbReference type="EMBL" id="QGDB01000002">
    <property type="protein sequence ID" value="PWL18337.1"/>
    <property type="molecule type" value="Genomic_DNA"/>
</dbReference>
<dbReference type="GO" id="GO:0005886">
    <property type="term" value="C:plasma membrane"/>
    <property type="evidence" value="ECO:0007669"/>
    <property type="project" value="UniProtKB-SubCell"/>
</dbReference>
<evidence type="ECO:0000256" key="7">
    <source>
        <dbReference type="ARBA" id="ARBA00023136"/>
    </source>
</evidence>
<dbReference type="RefSeq" id="WP_109705238.1">
    <property type="nucleotide sequence ID" value="NZ_QGDB01000002.1"/>
</dbReference>
<dbReference type="InterPro" id="IPR000515">
    <property type="entry name" value="MetI-like"/>
</dbReference>
<evidence type="ECO:0000313" key="11">
    <source>
        <dbReference type="EMBL" id="PWL18337.1"/>
    </source>
</evidence>
<protein>
    <recommendedName>
        <fullName evidence="10">ABC transmembrane type-1 domain-containing protein</fullName>
    </recommendedName>
</protein>
<reference evidence="11 12" key="1">
    <citation type="submission" date="2018-05" db="EMBL/GenBank/DDBJ databases">
        <title>Comparative genomic sequence analysis between strain HN4 and CCM 8460T (Falsochrobactrum ovis) will provide more evidence to prove that HN4 is a new species of Falsochrobactrum.</title>
        <authorList>
            <person name="Lyu W."/>
            <person name="Sun L."/>
            <person name="Yao L."/>
        </authorList>
    </citation>
    <scope>NUCLEOTIDE SEQUENCE [LARGE SCALE GENOMIC DNA]</scope>
    <source>
        <strain evidence="11 12">HN4</strain>
    </source>
</reference>
<evidence type="ECO:0000256" key="2">
    <source>
        <dbReference type="ARBA" id="ARBA00009306"/>
    </source>
</evidence>
<keyword evidence="6 9" id="KW-1133">Transmembrane helix</keyword>
<feature type="transmembrane region" description="Helical" evidence="9">
    <location>
        <begin position="144"/>
        <end position="162"/>
    </location>
</feature>
<dbReference type="PANTHER" id="PTHR43386">
    <property type="entry name" value="OLIGOPEPTIDE TRANSPORT SYSTEM PERMEASE PROTEIN APPC"/>
    <property type="match status" value="1"/>
</dbReference>
<dbReference type="AlphaFoldDB" id="A0A316J8R1"/>
<feature type="transmembrane region" description="Helical" evidence="9">
    <location>
        <begin position="21"/>
        <end position="41"/>
    </location>
</feature>
<feature type="transmembrane region" description="Helical" evidence="9">
    <location>
        <begin position="119"/>
        <end position="138"/>
    </location>
</feature>
<comment type="caution">
    <text evidence="11">The sequence shown here is derived from an EMBL/GenBank/DDBJ whole genome shotgun (WGS) entry which is preliminary data.</text>
</comment>
<dbReference type="OrthoDB" id="9805884at2"/>
<dbReference type="Pfam" id="PF12911">
    <property type="entry name" value="OppC_N"/>
    <property type="match status" value="1"/>
</dbReference>
<evidence type="ECO:0000313" key="12">
    <source>
        <dbReference type="Proteomes" id="UP000245865"/>
    </source>
</evidence>
<evidence type="ECO:0000256" key="5">
    <source>
        <dbReference type="ARBA" id="ARBA00022692"/>
    </source>
</evidence>
<organism evidence="11 12">
    <name type="scientific">Falsochrobactrum shanghaiense</name>
    <dbReference type="NCBI Taxonomy" id="2201899"/>
    <lineage>
        <taxon>Bacteria</taxon>
        <taxon>Pseudomonadati</taxon>
        <taxon>Pseudomonadota</taxon>
        <taxon>Alphaproteobacteria</taxon>
        <taxon>Hyphomicrobiales</taxon>
        <taxon>Brucellaceae</taxon>
        <taxon>Falsochrobactrum</taxon>
    </lineage>
</organism>
<comment type="function">
    <text evidence="8">Probably part of an ABC transporter complex that could be involved in peptide import. Probably responsible for the translocation of the substrate across the membrane.</text>
</comment>
<keyword evidence="12" id="KW-1185">Reference proteome</keyword>
<feature type="transmembrane region" description="Helical" evidence="9">
    <location>
        <begin position="84"/>
        <end position="107"/>
    </location>
</feature>
<evidence type="ECO:0000256" key="8">
    <source>
        <dbReference type="ARBA" id="ARBA00025454"/>
    </source>
</evidence>
<dbReference type="PANTHER" id="PTHR43386:SF25">
    <property type="entry name" value="PEPTIDE ABC TRANSPORTER PERMEASE PROTEIN"/>
    <property type="match status" value="1"/>
</dbReference>
<evidence type="ECO:0000256" key="3">
    <source>
        <dbReference type="ARBA" id="ARBA00022448"/>
    </source>
</evidence>
<dbReference type="SUPFAM" id="SSF161098">
    <property type="entry name" value="MetI-like"/>
    <property type="match status" value="1"/>
</dbReference>
<feature type="transmembrane region" description="Helical" evidence="9">
    <location>
        <begin position="201"/>
        <end position="226"/>
    </location>
</feature>
<keyword evidence="3 9" id="KW-0813">Transport</keyword>
<keyword evidence="4" id="KW-1003">Cell membrane</keyword>